<keyword evidence="2" id="KW-0732">Signal</keyword>
<dbReference type="InterPro" id="IPR002937">
    <property type="entry name" value="Amino_oxidase"/>
</dbReference>
<comment type="caution">
    <text evidence="7">The sequence shown here is derived from an EMBL/GenBank/DDBJ whole genome shotgun (WGS) entry which is preliminary data.</text>
</comment>
<accession>A0A3E2BJP4</accession>
<evidence type="ECO:0000256" key="5">
    <source>
        <dbReference type="ARBA" id="ARBA00023027"/>
    </source>
</evidence>
<dbReference type="SUPFAM" id="SSF51905">
    <property type="entry name" value="FAD/NAD(P)-binding domain"/>
    <property type="match status" value="1"/>
</dbReference>
<evidence type="ECO:0000256" key="2">
    <source>
        <dbReference type="ARBA" id="ARBA00022729"/>
    </source>
</evidence>
<sequence>MHYDVIVIGAGLGGLTCAAALARKGVRVLVLEKDQHPGGTSYVFRRGNYHFPMGPLSFSYPGYVSSLLSYLGIKAPLEFRRNHFQIITPEMDLVYSRQPDELRRALAETFPREKRGLDKTFQELRPAMKLVHDMYLWCPDYLPRKLNAIQEKLVKSEYSESRRTRLTNFSQMPSREFLRKHLKNKSLVNFLGSMGTAEPAMSFLTLALMWHIMLAEGIWYPSWGIRGISDRLVEVIREAGGELYFGLPAKKIMVEDDRARGVVTEDNTLVGADWVVSNADYKTTFLELMERKAVEPGFRRKIETVPYTDSELCVYLGLNPARCDFSRMRATHLFYSPQNQRKTENATEGFGLDGREIEICRWTDNEPNQAPAGYTGLVLRIGFDYDHFARFRTGEKKRLPEYKAHKTALALKLVKIAEQVLPGLGEAIELMEVATPLTYQDWGHRYQGSIAGWSWSGESTATFGRKLLVETPVRNLLMVGIYAAGELFMGGVPTAMRTAELASHLILES</sequence>
<organism evidence="7 8">
    <name type="scientific">Candidatus Saccharicenans subterraneus</name>
    <dbReference type="NCBI Taxonomy" id="2508984"/>
    <lineage>
        <taxon>Bacteria</taxon>
        <taxon>Candidatus Aminicenantota</taxon>
        <taxon>Candidatus Aminicenantia</taxon>
        <taxon>Candidatus Aminicenantales</taxon>
        <taxon>Candidatus Saccharicenantaceae</taxon>
        <taxon>Candidatus Saccharicenans</taxon>
    </lineage>
</organism>
<dbReference type="PANTHER" id="PTHR46091:SF3">
    <property type="entry name" value="AMINE OXIDASE DOMAIN-CONTAINING PROTEIN"/>
    <property type="match status" value="1"/>
</dbReference>
<dbReference type="InterPro" id="IPR052206">
    <property type="entry name" value="Retinol_saturase"/>
</dbReference>
<dbReference type="EMBL" id="QUAH01000015">
    <property type="protein sequence ID" value="RFT14955.1"/>
    <property type="molecule type" value="Genomic_DNA"/>
</dbReference>
<dbReference type="Pfam" id="PF01593">
    <property type="entry name" value="Amino_oxidase"/>
    <property type="match status" value="1"/>
</dbReference>
<evidence type="ECO:0000256" key="1">
    <source>
        <dbReference type="ARBA" id="ARBA00022630"/>
    </source>
</evidence>
<keyword evidence="5" id="KW-0520">NAD</keyword>
<dbReference type="InterPro" id="IPR036188">
    <property type="entry name" value="FAD/NAD-bd_sf"/>
</dbReference>
<evidence type="ECO:0000256" key="3">
    <source>
        <dbReference type="ARBA" id="ARBA00022827"/>
    </source>
</evidence>
<keyword evidence="3" id="KW-0274">FAD</keyword>
<dbReference type="GO" id="GO:0016491">
    <property type="term" value="F:oxidoreductase activity"/>
    <property type="evidence" value="ECO:0007669"/>
    <property type="project" value="InterPro"/>
</dbReference>
<feature type="domain" description="Amine oxidase" evidence="6">
    <location>
        <begin position="12"/>
        <end position="285"/>
    </location>
</feature>
<evidence type="ECO:0000256" key="4">
    <source>
        <dbReference type="ARBA" id="ARBA00022857"/>
    </source>
</evidence>
<gene>
    <name evidence="7" type="ORF">OP8BY_1155</name>
</gene>
<keyword evidence="1" id="KW-0285">Flavoprotein</keyword>
<dbReference type="Proteomes" id="UP000257323">
    <property type="component" value="Unassembled WGS sequence"/>
</dbReference>
<protein>
    <submittedName>
        <fullName evidence="7">Phytoene dehydrogenase</fullName>
    </submittedName>
</protein>
<reference evidence="7 8" key="1">
    <citation type="submission" date="2018-08" db="EMBL/GenBank/DDBJ databases">
        <title>Genome analysis of the thermophilic bacterium of the candidate phylum Aminicenantes from deep subsurface aquifer revealed its physiology and ecological role.</title>
        <authorList>
            <person name="Kadnikov V.V."/>
            <person name="Mardanov A.V."/>
            <person name="Beletsky A.V."/>
            <person name="Karnachuk O.V."/>
            <person name="Ravin N.V."/>
        </authorList>
    </citation>
    <scope>NUCLEOTIDE SEQUENCE [LARGE SCALE GENOMIC DNA]</scope>
    <source>
        <strain evidence="7">BY38</strain>
    </source>
</reference>
<dbReference type="AlphaFoldDB" id="A0A3E2BJP4"/>
<evidence type="ECO:0000313" key="7">
    <source>
        <dbReference type="EMBL" id="RFT14955.1"/>
    </source>
</evidence>
<name>A0A3E2BJP4_9BACT</name>
<dbReference type="PANTHER" id="PTHR46091">
    <property type="entry name" value="BLR7054 PROTEIN"/>
    <property type="match status" value="1"/>
</dbReference>
<evidence type="ECO:0000313" key="8">
    <source>
        <dbReference type="Proteomes" id="UP000257323"/>
    </source>
</evidence>
<proteinExistence type="predicted"/>
<dbReference type="Gene3D" id="3.50.50.60">
    <property type="entry name" value="FAD/NAD(P)-binding domain"/>
    <property type="match status" value="2"/>
</dbReference>
<keyword evidence="4" id="KW-0521">NADP</keyword>
<evidence type="ECO:0000259" key="6">
    <source>
        <dbReference type="Pfam" id="PF01593"/>
    </source>
</evidence>